<sequence>VAACLHRVERVEFFLGGGDCDGSEMEVMRGCCDGFEMGWLWL</sequence>
<evidence type="ECO:0000313" key="1">
    <source>
        <dbReference type="EMBL" id="MCI92546.1"/>
    </source>
</evidence>
<protein>
    <submittedName>
        <fullName evidence="1">Uncharacterized protein</fullName>
    </submittedName>
</protein>
<reference evidence="1 2" key="1">
    <citation type="journal article" date="2018" name="Front. Plant Sci.">
        <title>Red Clover (Trifolium pratense) and Zigzag Clover (T. medium) - A Picture of Genomic Similarities and Differences.</title>
        <authorList>
            <person name="Dluhosova J."/>
            <person name="Istvanek J."/>
            <person name="Nedelnik J."/>
            <person name="Repkova J."/>
        </authorList>
    </citation>
    <scope>NUCLEOTIDE SEQUENCE [LARGE SCALE GENOMIC DNA]</scope>
    <source>
        <strain evidence="2">cv. 10/8</strain>
        <tissue evidence="1">Leaf</tissue>
    </source>
</reference>
<evidence type="ECO:0000313" key="2">
    <source>
        <dbReference type="Proteomes" id="UP000265520"/>
    </source>
</evidence>
<proteinExistence type="predicted"/>
<accession>A0A392VWF7</accession>
<dbReference type="EMBL" id="LXQA011304113">
    <property type="protein sequence ID" value="MCI92546.1"/>
    <property type="molecule type" value="Genomic_DNA"/>
</dbReference>
<organism evidence="1 2">
    <name type="scientific">Trifolium medium</name>
    <dbReference type="NCBI Taxonomy" id="97028"/>
    <lineage>
        <taxon>Eukaryota</taxon>
        <taxon>Viridiplantae</taxon>
        <taxon>Streptophyta</taxon>
        <taxon>Embryophyta</taxon>
        <taxon>Tracheophyta</taxon>
        <taxon>Spermatophyta</taxon>
        <taxon>Magnoliopsida</taxon>
        <taxon>eudicotyledons</taxon>
        <taxon>Gunneridae</taxon>
        <taxon>Pentapetalae</taxon>
        <taxon>rosids</taxon>
        <taxon>fabids</taxon>
        <taxon>Fabales</taxon>
        <taxon>Fabaceae</taxon>
        <taxon>Papilionoideae</taxon>
        <taxon>50 kb inversion clade</taxon>
        <taxon>NPAAA clade</taxon>
        <taxon>Hologalegina</taxon>
        <taxon>IRL clade</taxon>
        <taxon>Trifolieae</taxon>
        <taxon>Trifolium</taxon>
    </lineage>
</organism>
<name>A0A392VWF7_9FABA</name>
<keyword evidence="2" id="KW-1185">Reference proteome</keyword>
<dbReference type="Proteomes" id="UP000265520">
    <property type="component" value="Unassembled WGS sequence"/>
</dbReference>
<feature type="non-terminal residue" evidence="1">
    <location>
        <position position="1"/>
    </location>
</feature>
<dbReference type="AlphaFoldDB" id="A0A392VWF7"/>
<comment type="caution">
    <text evidence="1">The sequence shown here is derived from an EMBL/GenBank/DDBJ whole genome shotgun (WGS) entry which is preliminary data.</text>
</comment>